<keyword evidence="1" id="KW-0067">ATP-binding</keyword>
<dbReference type="PROSITE" id="PS00107">
    <property type="entry name" value="PROTEIN_KINASE_ATP"/>
    <property type="match status" value="1"/>
</dbReference>
<dbReference type="Gene3D" id="3.30.200.20">
    <property type="entry name" value="Phosphorylase Kinase, domain 1"/>
    <property type="match status" value="1"/>
</dbReference>
<protein>
    <recommendedName>
        <fullName evidence="4">Protein kinase domain-containing protein</fullName>
    </recommendedName>
</protein>
<name>A0A286DWJ8_9ACTN</name>
<evidence type="ECO:0000313" key="3">
    <source>
        <dbReference type="Proteomes" id="UP000219072"/>
    </source>
</evidence>
<feature type="binding site" evidence="1">
    <location>
        <position position="43"/>
    </location>
    <ligand>
        <name>ATP</name>
        <dbReference type="ChEBI" id="CHEBI:30616"/>
    </ligand>
</feature>
<dbReference type="SUPFAM" id="SSF56112">
    <property type="entry name" value="Protein kinase-like (PK-like)"/>
    <property type="match status" value="1"/>
</dbReference>
<keyword evidence="1" id="KW-0547">Nucleotide-binding</keyword>
<dbReference type="InterPro" id="IPR017441">
    <property type="entry name" value="Protein_kinase_ATP_BS"/>
</dbReference>
<evidence type="ECO:0008006" key="4">
    <source>
        <dbReference type="Google" id="ProtNLM"/>
    </source>
</evidence>
<accession>A0A286DWJ8</accession>
<dbReference type="Proteomes" id="UP000219072">
    <property type="component" value="Unassembled WGS sequence"/>
</dbReference>
<dbReference type="AlphaFoldDB" id="A0A286DWJ8"/>
<proteinExistence type="predicted"/>
<reference evidence="2 3" key="1">
    <citation type="submission" date="2017-09" db="EMBL/GenBank/DDBJ databases">
        <authorList>
            <person name="Ehlers B."/>
            <person name="Leendertz F.H."/>
        </authorList>
    </citation>
    <scope>NUCLEOTIDE SEQUENCE [LARGE SCALE GENOMIC DNA]</scope>
    <source>
        <strain evidence="2 3">CGMCC 4.7095</strain>
    </source>
</reference>
<sequence length="152" mass="15982">MEPLRAGDPERVGGFVLRGRLGAGGMGEVFLGRSPGGRSVAVKVVYPHLAGQREFRARFVREVAAAEAVSGMFTAPVVAAGPEDDRPWVATAYIPGPDLALAIAETGPLPGFVHFKWQRFSIGLGGGGPSSASLMFTRSDVTGDSVVRCWRA</sequence>
<keyword evidence="3" id="KW-1185">Reference proteome</keyword>
<evidence type="ECO:0000256" key="1">
    <source>
        <dbReference type="PROSITE-ProRule" id="PRU10141"/>
    </source>
</evidence>
<gene>
    <name evidence="2" type="ORF">SAMN06297387_108220</name>
</gene>
<dbReference type="InterPro" id="IPR011009">
    <property type="entry name" value="Kinase-like_dom_sf"/>
</dbReference>
<dbReference type="EMBL" id="OCNE01000008">
    <property type="protein sequence ID" value="SOD63057.1"/>
    <property type="molecule type" value="Genomic_DNA"/>
</dbReference>
<organism evidence="2 3">
    <name type="scientific">Streptomyces zhaozhouensis</name>
    <dbReference type="NCBI Taxonomy" id="1300267"/>
    <lineage>
        <taxon>Bacteria</taxon>
        <taxon>Bacillati</taxon>
        <taxon>Actinomycetota</taxon>
        <taxon>Actinomycetes</taxon>
        <taxon>Kitasatosporales</taxon>
        <taxon>Streptomycetaceae</taxon>
        <taxon>Streptomyces</taxon>
    </lineage>
</organism>
<dbReference type="GO" id="GO:0005524">
    <property type="term" value="F:ATP binding"/>
    <property type="evidence" value="ECO:0007669"/>
    <property type="project" value="UniProtKB-UniRule"/>
</dbReference>
<evidence type="ECO:0000313" key="2">
    <source>
        <dbReference type="EMBL" id="SOD63057.1"/>
    </source>
</evidence>